<feature type="non-terminal residue" evidence="1">
    <location>
        <position position="293"/>
    </location>
</feature>
<protein>
    <submittedName>
        <fullName evidence="1">Uncharacterized protein</fullName>
    </submittedName>
</protein>
<proteinExistence type="predicted"/>
<organism evidence="1">
    <name type="scientific">marine metagenome</name>
    <dbReference type="NCBI Taxonomy" id="408172"/>
    <lineage>
        <taxon>unclassified sequences</taxon>
        <taxon>metagenomes</taxon>
        <taxon>ecological metagenomes</taxon>
    </lineage>
</organism>
<gene>
    <name evidence="1" type="ORF">METZ01_LOCUS230301</name>
</gene>
<reference evidence="1" key="1">
    <citation type="submission" date="2018-05" db="EMBL/GenBank/DDBJ databases">
        <authorList>
            <person name="Lanie J.A."/>
            <person name="Ng W.-L."/>
            <person name="Kazmierczak K.M."/>
            <person name="Andrzejewski T.M."/>
            <person name="Davidsen T.M."/>
            <person name="Wayne K.J."/>
            <person name="Tettelin H."/>
            <person name="Glass J.I."/>
            <person name="Rusch D."/>
            <person name="Podicherti R."/>
            <person name="Tsui H.-C.T."/>
            <person name="Winkler M.E."/>
        </authorList>
    </citation>
    <scope>NUCLEOTIDE SEQUENCE</scope>
</reference>
<accession>A0A382GS33</accession>
<sequence length="293" mass="29553">VGATVIFEGSTADAFETTLAATDPTADRTITLPNASGTVAFTSDIPTVAGVYAPLADPTFTGTPDAPTAAANTSTTQVATTAFVMTEVGDYAPLADPTFTGNVTMQSLDMDDIVAGDVIYGSGADTLARLAKGSNDQVLTLASGVPSWADAAGGGGGTSIADADADTKIQVEEGSDDDTIRFDVAGTQVATMAADVMTLEGNNNRTVQVKNTGGAYAYVTFQDTNTTAPSSGGGVTGAVRVGCQTNDLVFYADGEEKGRFLAGQGLTFNGDTAAANALDDYEEGTFTPTLIAG</sequence>
<dbReference type="EMBL" id="UINC01056888">
    <property type="protein sequence ID" value="SVB77447.1"/>
    <property type="molecule type" value="Genomic_DNA"/>
</dbReference>
<evidence type="ECO:0000313" key="1">
    <source>
        <dbReference type="EMBL" id="SVB77447.1"/>
    </source>
</evidence>
<dbReference type="AlphaFoldDB" id="A0A382GS33"/>
<name>A0A382GS33_9ZZZZ</name>
<feature type="non-terminal residue" evidence="1">
    <location>
        <position position="1"/>
    </location>
</feature>